<evidence type="ECO:0000313" key="2">
    <source>
        <dbReference type="Proteomes" id="UP001187531"/>
    </source>
</evidence>
<protein>
    <recommendedName>
        <fullName evidence="3">Endonuclease-reverse transcriptase</fullName>
    </recommendedName>
</protein>
<dbReference type="Gene3D" id="3.60.10.10">
    <property type="entry name" value="Endonuclease/exonuclease/phosphatase"/>
    <property type="match status" value="1"/>
</dbReference>
<evidence type="ECO:0008006" key="3">
    <source>
        <dbReference type="Google" id="ProtNLM"/>
    </source>
</evidence>
<gene>
    <name evidence="1" type="ORF">QYM36_018524</name>
</gene>
<evidence type="ECO:0000313" key="1">
    <source>
        <dbReference type="EMBL" id="KAK2702893.1"/>
    </source>
</evidence>
<proteinExistence type="predicted"/>
<dbReference type="InterPro" id="IPR036691">
    <property type="entry name" value="Endo/exonu/phosph_ase_sf"/>
</dbReference>
<comment type="caution">
    <text evidence="1">The sequence shown here is derived from an EMBL/GenBank/DDBJ whole genome shotgun (WGS) entry which is preliminary data.</text>
</comment>
<dbReference type="Proteomes" id="UP001187531">
    <property type="component" value="Unassembled WGS sequence"/>
</dbReference>
<dbReference type="AlphaFoldDB" id="A0AA88H289"/>
<organism evidence="1 2">
    <name type="scientific">Artemia franciscana</name>
    <name type="common">Brine shrimp</name>
    <name type="synonym">Artemia sanfranciscana</name>
    <dbReference type="NCBI Taxonomy" id="6661"/>
    <lineage>
        <taxon>Eukaryota</taxon>
        <taxon>Metazoa</taxon>
        <taxon>Ecdysozoa</taxon>
        <taxon>Arthropoda</taxon>
        <taxon>Crustacea</taxon>
        <taxon>Branchiopoda</taxon>
        <taxon>Anostraca</taxon>
        <taxon>Artemiidae</taxon>
        <taxon>Artemia</taxon>
    </lineage>
</organism>
<accession>A0AA88H289</accession>
<dbReference type="EMBL" id="JAVRJZ010000138">
    <property type="protein sequence ID" value="KAK2702893.1"/>
    <property type="molecule type" value="Genomic_DNA"/>
</dbReference>
<name>A0AA88H289_ARTSF</name>
<sequence length="202" mass="23487">MILACTNNTKRRDETVRNELVRHMEDENTVLLGDFNCVENLSDVYSQSKNSQKQKASEDLKEHIRAFQMKDIWAEKNTVQGFTRIDKRGASRIDRIYNQDSGNLSFLDEFRVQNTVSEEENQYLEEEITILDIEKTIKTLKEGKTPGIDGLGYEFYKNFWKELRDLFVKVLNQFINEGYPSDGVAVITLIYKGGDPTELENR</sequence>
<dbReference type="SUPFAM" id="SSF56219">
    <property type="entry name" value="DNase I-like"/>
    <property type="match status" value="1"/>
</dbReference>
<keyword evidence="2" id="KW-1185">Reference proteome</keyword>
<dbReference type="PANTHER" id="PTHR19446">
    <property type="entry name" value="REVERSE TRANSCRIPTASES"/>
    <property type="match status" value="1"/>
</dbReference>
<reference evidence="1" key="1">
    <citation type="submission" date="2023-07" db="EMBL/GenBank/DDBJ databases">
        <title>Chromosome-level genome assembly of Artemia franciscana.</title>
        <authorList>
            <person name="Jo E."/>
        </authorList>
    </citation>
    <scope>NUCLEOTIDE SEQUENCE</scope>
    <source>
        <tissue evidence="1">Whole body</tissue>
    </source>
</reference>